<feature type="compositionally biased region" description="Acidic residues" evidence="1">
    <location>
        <begin position="1"/>
        <end position="24"/>
    </location>
</feature>
<reference evidence="2 3" key="1">
    <citation type="journal article" date="2016" name="Nat. Commun.">
        <title>Thousands of microbial genomes shed light on interconnected biogeochemical processes in an aquifer system.</title>
        <authorList>
            <person name="Anantharaman K."/>
            <person name="Brown C.T."/>
            <person name="Hug L.A."/>
            <person name="Sharon I."/>
            <person name="Castelle C.J."/>
            <person name="Probst A.J."/>
            <person name="Thomas B.C."/>
            <person name="Singh A."/>
            <person name="Wilkins M.J."/>
            <person name="Karaoz U."/>
            <person name="Brodie E.L."/>
            <person name="Williams K.H."/>
            <person name="Hubbard S.S."/>
            <person name="Banfield J.F."/>
        </authorList>
    </citation>
    <scope>NUCLEOTIDE SEQUENCE [LARGE SCALE GENOMIC DNA]</scope>
</reference>
<protein>
    <submittedName>
        <fullName evidence="2">Uncharacterized protein</fullName>
    </submittedName>
</protein>
<sequence length="153" mass="18535">MPWTEDLEDDFNFGDCDDGLEEGPDLSLLDPVDDEADWPEEVRDFVWESAEERKEAALEAHEVDLAMVQQDIERRNSRRWLTWDEQEHVSRVPVASWKRQRRRARHAWVREDLWRGQHRHRARARTRELDRRAMIAAMDEFHRYDLPVPSYRI</sequence>
<proteinExistence type="predicted"/>
<organism evidence="2 3">
    <name type="scientific">Candidatus Uhrbacteria bacterium RIFCSPLOWO2_02_FULL_51_9</name>
    <dbReference type="NCBI Taxonomy" id="1802410"/>
    <lineage>
        <taxon>Bacteria</taxon>
        <taxon>Candidatus Uhriibacteriota</taxon>
    </lineage>
</organism>
<evidence type="ECO:0000256" key="1">
    <source>
        <dbReference type="SAM" id="MobiDB-lite"/>
    </source>
</evidence>
<evidence type="ECO:0000313" key="2">
    <source>
        <dbReference type="EMBL" id="OGL88404.1"/>
    </source>
</evidence>
<dbReference type="Proteomes" id="UP000176678">
    <property type="component" value="Unassembled WGS sequence"/>
</dbReference>
<gene>
    <name evidence="2" type="ORF">A3H75_01850</name>
</gene>
<accession>A0A1F7VEH5</accession>
<dbReference type="AlphaFoldDB" id="A0A1F7VEH5"/>
<evidence type="ECO:0000313" key="3">
    <source>
        <dbReference type="Proteomes" id="UP000176678"/>
    </source>
</evidence>
<comment type="caution">
    <text evidence="2">The sequence shown here is derived from an EMBL/GenBank/DDBJ whole genome shotgun (WGS) entry which is preliminary data.</text>
</comment>
<name>A0A1F7VEH5_9BACT</name>
<dbReference type="EMBL" id="MGES01000049">
    <property type="protein sequence ID" value="OGL88404.1"/>
    <property type="molecule type" value="Genomic_DNA"/>
</dbReference>
<feature type="region of interest" description="Disordered" evidence="1">
    <location>
        <begin position="1"/>
        <end position="33"/>
    </location>
</feature>